<name>A0AA41YXA8_9HYPH</name>
<feature type="transmembrane region" description="Helical" evidence="2">
    <location>
        <begin position="68"/>
        <end position="89"/>
    </location>
</feature>
<dbReference type="Proteomes" id="UP001165667">
    <property type="component" value="Unassembled WGS sequence"/>
</dbReference>
<organism evidence="4 5">
    <name type="scientific">Lichenifustis flavocetrariae</name>
    <dbReference type="NCBI Taxonomy" id="2949735"/>
    <lineage>
        <taxon>Bacteria</taxon>
        <taxon>Pseudomonadati</taxon>
        <taxon>Pseudomonadota</taxon>
        <taxon>Alphaproteobacteria</taxon>
        <taxon>Hyphomicrobiales</taxon>
        <taxon>Lichenihabitantaceae</taxon>
        <taxon>Lichenifustis</taxon>
    </lineage>
</organism>
<protein>
    <submittedName>
        <fullName evidence="4">A24 family peptidase</fullName>
    </submittedName>
</protein>
<evidence type="ECO:0000259" key="3">
    <source>
        <dbReference type="Pfam" id="PF01478"/>
    </source>
</evidence>
<dbReference type="InterPro" id="IPR050882">
    <property type="entry name" value="Prepilin_peptidase/N-MTase"/>
</dbReference>
<feature type="domain" description="Prepilin type IV endopeptidase peptidase" evidence="3">
    <location>
        <begin position="25"/>
        <end position="132"/>
    </location>
</feature>
<keyword evidence="5" id="KW-1185">Reference proteome</keyword>
<accession>A0AA41YXA8</accession>
<dbReference type="AlphaFoldDB" id="A0AA41YXA8"/>
<proteinExistence type="inferred from homology"/>
<dbReference type="RefSeq" id="WP_282585079.1">
    <property type="nucleotide sequence ID" value="NZ_JAMOIM010000006.1"/>
</dbReference>
<gene>
    <name evidence="4" type="ORF">M8523_11860</name>
</gene>
<sequence>MMALPAIDLAGPGQELNGPSVAALCLLLVLCVAIAIIDWRHRIIPDGCNAAVAALGLAVAATTGTDRFVSAALQGLLVFALFWSVRRLYRALRPVHGLGLGDVKFMGAAGTWIGLSGVAPLILVACTTALAFIGVEMCRGKTISGRFAIPFGPFLVLGLVVVLGSSLT</sequence>
<comment type="caution">
    <text evidence="4">The sequence shown here is derived from an EMBL/GenBank/DDBJ whole genome shotgun (WGS) entry which is preliminary data.</text>
</comment>
<dbReference type="GO" id="GO:0004190">
    <property type="term" value="F:aspartic-type endopeptidase activity"/>
    <property type="evidence" value="ECO:0007669"/>
    <property type="project" value="InterPro"/>
</dbReference>
<keyword evidence="2" id="KW-0812">Transmembrane</keyword>
<dbReference type="InterPro" id="IPR000045">
    <property type="entry name" value="Prepilin_IV_endopep_pep"/>
</dbReference>
<dbReference type="PANTHER" id="PTHR30487:SF0">
    <property type="entry name" value="PREPILIN LEADER PEPTIDASE_N-METHYLTRANSFERASE-RELATED"/>
    <property type="match status" value="1"/>
</dbReference>
<dbReference type="Gene3D" id="1.20.120.1220">
    <property type="match status" value="1"/>
</dbReference>
<evidence type="ECO:0000256" key="1">
    <source>
        <dbReference type="ARBA" id="ARBA00005801"/>
    </source>
</evidence>
<dbReference type="PANTHER" id="PTHR30487">
    <property type="entry name" value="TYPE 4 PREPILIN-LIKE PROTEINS LEADER PEPTIDE-PROCESSING ENZYME"/>
    <property type="match status" value="1"/>
</dbReference>
<evidence type="ECO:0000313" key="4">
    <source>
        <dbReference type="EMBL" id="MCW6508713.1"/>
    </source>
</evidence>
<dbReference type="EMBL" id="JAMOIM010000006">
    <property type="protein sequence ID" value="MCW6508713.1"/>
    <property type="molecule type" value="Genomic_DNA"/>
</dbReference>
<dbReference type="GO" id="GO:0006465">
    <property type="term" value="P:signal peptide processing"/>
    <property type="evidence" value="ECO:0007669"/>
    <property type="project" value="TreeGrafter"/>
</dbReference>
<feature type="transmembrane region" description="Helical" evidence="2">
    <location>
        <begin position="109"/>
        <end position="135"/>
    </location>
</feature>
<evidence type="ECO:0000256" key="2">
    <source>
        <dbReference type="SAM" id="Phobius"/>
    </source>
</evidence>
<keyword evidence="2" id="KW-1133">Transmembrane helix</keyword>
<feature type="transmembrane region" description="Helical" evidence="2">
    <location>
        <begin position="20"/>
        <end position="37"/>
    </location>
</feature>
<dbReference type="GO" id="GO:0005886">
    <property type="term" value="C:plasma membrane"/>
    <property type="evidence" value="ECO:0007669"/>
    <property type="project" value="TreeGrafter"/>
</dbReference>
<evidence type="ECO:0000313" key="5">
    <source>
        <dbReference type="Proteomes" id="UP001165667"/>
    </source>
</evidence>
<reference evidence="4" key="1">
    <citation type="submission" date="2022-05" db="EMBL/GenBank/DDBJ databases">
        <authorList>
            <person name="Pankratov T."/>
        </authorList>
    </citation>
    <scope>NUCLEOTIDE SEQUENCE</scope>
    <source>
        <strain evidence="4">BP6-180914</strain>
    </source>
</reference>
<keyword evidence="2" id="KW-0472">Membrane</keyword>
<feature type="transmembrane region" description="Helical" evidence="2">
    <location>
        <begin position="147"/>
        <end position="167"/>
    </location>
</feature>
<dbReference type="Pfam" id="PF01478">
    <property type="entry name" value="Peptidase_A24"/>
    <property type="match status" value="1"/>
</dbReference>
<comment type="similarity">
    <text evidence="1">Belongs to the peptidase A24 family.</text>
</comment>